<sequence>MIEGLARLRRLSLSKTSSEDLPQSVSGGEHQGTMGKMSRSLRKSLSLQMNGTDLPYGDTNVPRNRPRSVPGGAVKALESKKCAREDGSTSPRDVISGSTSSTPSWKLESSQHGSCPDLTISCGGGGKGKSPPVVMRNTHRKLTASMSTDGSGRNTAEEAKRMTSDFTQAQAHSASSLLSPKLQKKSKPPSPLRLMAHKMAHARKSTSSAEPDPPKVAHRTRRSPTFETRKIHNEGQMMSKTGSCPNLIFVRSCEPSFPGNDGNGSDVDEPESCDSSPNQLSPPSHLVNGLVSPLAMARINDRFVFNVGAKSNAGNQVAPQRGHRKLGLSISTDGSGRFKQVEKYRLGKESLAPSSLSRSTGNLDKRPPSPKSSAVSEDVDDVPMSPTSPFRDVNITEVQDHLYIGDLEAGYNEQQLCRYSIDCILDLSNLTSKEVLAQQIKRCPCTCPMASKHARAKLNVHIEDKDDVDIEPYLEEINTFIESARKKGKRVLVHSVHGKSRAAAVVIQYLMTHQGMTLRDAFLMLRKCRPIEMARGLCTTLEKLEVRLFGLEKPTVSLLNEHGRIQAWA</sequence>
<feature type="domain" description="Tyrosine-protein phosphatase" evidence="6">
    <location>
        <begin position="394"/>
        <end position="550"/>
    </location>
</feature>
<feature type="compositionally biased region" description="Basic residues" evidence="5">
    <location>
        <begin position="195"/>
        <end position="204"/>
    </location>
</feature>
<dbReference type="Pfam" id="PF00782">
    <property type="entry name" value="DSPc"/>
    <property type="match status" value="1"/>
</dbReference>
<dbReference type="InterPro" id="IPR029021">
    <property type="entry name" value="Prot-tyrosine_phosphatase-like"/>
</dbReference>
<feature type="region of interest" description="Disordered" evidence="5">
    <location>
        <begin position="1"/>
        <end position="113"/>
    </location>
</feature>
<dbReference type="AlphaFoldDB" id="A0A9J7KKQ2"/>
<protein>
    <recommendedName>
        <fullName evidence="2">protein-tyrosine-phosphatase</fullName>
        <ecNumber evidence="2">3.1.3.48</ecNumber>
    </recommendedName>
</protein>
<dbReference type="RefSeq" id="XP_035664328.1">
    <property type="nucleotide sequence ID" value="XM_035808435.1"/>
</dbReference>
<feature type="region of interest" description="Disordered" evidence="5">
    <location>
        <begin position="255"/>
        <end position="283"/>
    </location>
</feature>
<dbReference type="Gene3D" id="3.90.190.10">
    <property type="entry name" value="Protein tyrosine phosphatase superfamily"/>
    <property type="match status" value="1"/>
</dbReference>
<feature type="compositionally biased region" description="Polar residues" evidence="5">
    <location>
        <begin position="273"/>
        <end position="282"/>
    </location>
</feature>
<evidence type="ECO:0000313" key="8">
    <source>
        <dbReference type="Proteomes" id="UP000001554"/>
    </source>
</evidence>
<proteinExistence type="inferred from homology"/>
<dbReference type="CDD" id="cd14498">
    <property type="entry name" value="DSP"/>
    <property type="match status" value="1"/>
</dbReference>
<dbReference type="GO" id="GO:0005829">
    <property type="term" value="C:cytosol"/>
    <property type="evidence" value="ECO:0000318"/>
    <property type="project" value="GO_Central"/>
</dbReference>
<name>A0A9J7KKQ2_BRAFL</name>
<feature type="compositionally biased region" description="Polar residues" evidence="5">
    <location>
        <begin position="88"/>
        <end position="113"/>
    </location>
</feature>
<accession>A0A9J7KKQ2</accession>
<feature type="region of interest" description="Disordered" evidence="5">
    <location>
        <begin position="313"/>
        <end position="332"/>
    </location>
</feature>
<dbReference type="GO" id="GO:0007165">
    <property type="term" value="P:signal transduction"/>
    <property type="evidence" value="ECO:0000318"/>
    <property type="project" value="GO_Central"/>
</dbReference>
<comment type="similarity">
    <text evidence="1">Belongs to the protein-tyrosine phosphatase family. Non-receptor class dual specificity subfamily.</text>
</comment>
<keyword evidence="8" id="KW-1185">Reference proteome</keyword>
<feature type="region of interest" description="Disordered" evidence="5">
    <location>
        <begin position="142"/>
        <end position="223"/>
    </location>
</feature>
<keyword evidence="3" id="KW-0378">Hydrolase</keyword>
<feature type="region of interest" description="Disordered" evidence="5">
    <location>
        <begin position="349"/>
        <end position="391"/>
    </location>
</feature>
<evidence type="ECO:0000256" key="2">
    <source>
        <dbReference type="ARBA" id="ARBA00013064"/>
    </source>
</evidence>
<dbReference type="PROSITE" id="PS50054">
    <property type="entry name" value="TYR_PHOSPHATASE_DUAL"/>
    <property type="match status" value="1"/>
</dbReference>
<dbReference type="GO" id="GO:0033550">
    <property type="term" value="F:MAP kinase tyrosine phosphatase activity"/>
    <property type="evidence" value="ECO:0000318"/>
    <property type="project" value="GO_Central"/>
</dbReference>
<evidence type="ECO:0000259" key="6">
    <source>
        <dbReference type="PROSITE" id="PS50054"/>
    </source>
</evidence>
<evidence type="ECO:0000256" key="4">
    <source>
        <dbReference type="ARBA" id="ARBA00022912"/>
    </source>
</evidence>
<dbReference type="GO" id="GO:0005737">
    <property type="term" value="C:cytoplasm"/>
    <property type="evidence" value="ECO:0000318"/>
    <property type="project" value="GO_Central"/>
</dbReference>
<dbReference type="GO" id="GO:0008330">
    <property type="term" value="F:protein tyrosine/threonine phosphatase activity"/>
    <property type="evidence" value="ECO:0000318"/>
    <property type="project" value="GO_Central"/>
</dbReference>
<dbReference type="SUPFAM" id="SSF52799">
    <property type="entry name" value="(Phosphotyrosine protein) phosphatases II"/>
    <property type="match status" value="1"/>
</dbReference>
<feature type="compositionally biased region" description="Basic and acidic residues" evidence="5">
    <location>
        <begin position="77"/>
        <end position="87"/>
    </location>
</feature>
<reference evidence="9" key="1">
    <citation type="submission" date="2025-08" db="UniProtKB">
        <authorList>
            <consortium name="RefSeq"/>
        </authorList>
    </citation>
    <scope>IDENTIFICATION</scope>
    <source>
        <strain evidence="9">S238N-H82</strain>
        <tissue evidence="9">Testes</tissue>
    </source>
</reference>
<dbReference type="GO" id="GO:0070373">
    <property type="term" value="P:negative regulation of ERK1 and ERK2 cascade"/>
    <property type="evidence" value="ECO:0000318"/>
    <property type="project" value="GO_Central"/>
</dbReference>
<dbReference type="EC" id="3.1.3.48" evidence="2"/>
<dbReference type="GeneID" id="118407871"/>
<dbReference type="InterPro" id="IPR000340">
    <property type="entry name" value="Dual-sp_phosphatase_cat-dom"/>
</dbReference>
<feature type="compositionally biased region" description="Low complexity" evidence="5">
    <location>
        <begin position="168"/>
        <end position="181"/>
    </location>
</feature>
<keyword evidence="4" id="KW-0904">Protein phosphatase</keyword>
<dbReference type="Proteomes" id="UP000001554">
    <property type="component" value="Unplaced"/>
</dbReference>
<dbReference type="OMA" id="KCAREDG"/>
<feature type="compositionally biased region" description="Polar residues" evidence="5">
    <location>
        <begin position="352"/>
        <end position="362"/>
    </location>
</feature>
<dbReference type="PANTHER" id="PTHR10159:SF519">
    <property type="entry name" value="DUAL SPECIFICITY PROTEIN PHOSPHATASE MPK3"/>
    <property type="match status" value="1"/>
</dbReference>
<dbReference type="OrthoDB" id="2017893at2759"/>
<evidence type="ECO:0000256" key="1">
    <source>
        <dbReference type="ARBA" id="ARBA00008601"/>
    </source>
</evidence>
<evidence type="ECO:0000259" key="7">
    <source>
        <dbReference type="PROSITE" id="PS50056"/>
    </source>
</evidence>
<dbReference type="KEGG" id="bfo:118407871"/>
<evidence type="ECO:0000256" key="3">
    <source>
        <dbReference type="ARBA" id="ARBA00022801"/>
    </source>
</evidence>
<gene>
    <name evidence="9" type="primary">LOC118407871</name>
</gene>
<evidence type="ECO:0000313" key="9">
    <source>
        <dbReference type="RefSeq" id="XP_035664328.1"/>
    </source>
</evidence>
<feature type="domain" description="Tyrosine specific protein phosphatases" evidence="7">
    <location>
        <begin position="471"/>
        <end position="530"/>
    </location>
</feature>
<dbReference type="InterPro" id="IPR020422">
    <property type="entry name" value="TYR_PHOSPHATASE_DUAL_dom"/>
</dbReference>
<dbReference type="PROSITE" id="PS50056">
    <property type="entry name" value="TYR_PHOSPHATASE_2"/>
    <property type="match status" value="1"/>
</dbReference>
<dbReference type="SMART" id="SM00195">
    <property type="entry name" value="DSPc"/>
    <property type="match status" value="1"/>
</dbReference>
<evidence type="ECO:0000256" key="5">
    <source>
        <dbReference type="SAM" id="MobiDB-lite"/>
    </source>
</evidence>
<dbReference type="InterPro" id="IPR000387">
    <property type="entry name" value="Tyr_Pase_dom"/>
</dbReference>
<dbReference type="PANTHER" id="PTHR10159">
    <property type="entry name" value="DUAL SPECIFICITY PROTEIN PHOSPHATASE"/>
    <property type="match status" value="1"/>
</dbReference>
<feature type="compositionally biased region" description="Polar residues" evidence="5">
    <location>
        <begin position="144"/>
        <end position="154"/>
    </location>
</feature>
<organism evidence="8 9">
    <name type="scientific">Branchiostoma floridae</name>
    <name type="common">Florida lancelet</name>
    <name type="synonym">Amphioxus</name>
    <dbReference type="NCBI Taxonomy" id="7739"/>
    <lineage>
        <taxon>Eukaryota</taxon>
        <taxon>Metazoa</taxon>
        <taxon>Chordata</taxon>
        <taxon>Cephalochordata</taxon>
        <taxon>Leptocardii</taxon>
        <taxon>Amphioxiformes</taxon>
        <taxon>Branchiostomatidae</taxon>
        <taxon>Branchiostoma</taxon>
    </lineage>
</organism>
<dbReference type="GO" id="GO:0017017">
    <property type="term" value="F:MAP kinase tyrosine/serine/threonine phosphatase activity"/>
    <property type="evidence" value="ECO:0000318"/>
    <property type="project" value="GO_Central"/>
</dbReference>